<dbReference type="STRING" id="348802.A0A0D2EMX2"/>
<comment type="cofactor">
    <cofactor evidence="1">
        <name>Fe(2+)</name>
        <dbReference type="ChEBI" id="CHEBI:29033"/>
    </cofactor>
</comment>
<dbReference type="Pfam" id="PF02668">
    <property type="entry name" value="TauD"/>
    <property type="match status" value="1"/>
</dbReference>
<evidence type="ECO:0000256" key="1">
    <source>
        <dbReference type="ARBA" id="ARBA00001954"/>
    </source>
</evidence>
<dbReference type="InterPro" id="IPR042098">
    <property type="entry name" value="TauD-like_sf"/>
</dbReference>
<dbReference type="RefSeq" id="XP_013317352.1">
    <property type="nucleotide sequence ID" value="XM_013461898.1"/>
</dbReference>
<keyword evidence="9" id="KW-1185">Reference proteome</keyword>
<dbReference type="AlphaFoldDB" id="A0A0D2EMX2"/>
<dbReference type="GO" id="GO:0005737">
    <property type="term" value="C:cytoplasm"/>
    <property type="evidence" value="ECO:0007669"/>
    <property type="project" value="TreeGrafter"/>
</dbReference>
<dbReference type="PANTHER" id="PTHR30468">
    <property type="entry name" value="ALPHA-KETOGLUTARATE-DEPENDENT SULFONATE DIOXYGENASE"/>
    <property type="match status" value="1"/>
</dbReference>
<dbReference type="InterPro" id="IPR051323">
    <property type="entry name" value="AtsK-like"/>
</dbReference>
<dbReference type="HOGENOM" id="CLU_036005_2_1_1"/>
<evidence type="ECO:0000256" key="3">
    <source>
        <dbReference type="ARBA" id="ARBA00022723"/>
    </source>
</evidence>
<keyword evidence="4" id="KW-0223">Dioxygenase</keyword>
<dbReference type="GeneID" id="25327308"/>
<keyword evidence="3" id="KW-0479">Metal-binding</keyword>
<dbReference type="InterPro" id="IPR003819">
    <property type="entry name" value="TauD/TfdA-like"/>
</dbReference>
<keyword evidence="6" id="KW-0408">Iron</keyword>
<sequence length="302" mass="34129">MNVIKSRPLSRLYGNSVPVRLPCRRRNISIQRIAGSIGAEIHDVDLTLLPENPGLVQEIREAFLEHQVIFFRKQELSPESFLTFTSHFGKPVEYPFVKGIDGFPTIIQVLKQEHETINFGGIWHSDTSYFAEPPMASVLLAKEVPPFGGDTLFANQYAAYDSLSEGLKDTLSSLKAVNTSAKADASKTREDRIRDSGNSAAKESLEAVHPVVRTHPETGRKALYVNVAHTSHFEGWTEDESAPLLKFLFSHQIKPELTCRFRWDAGSIAFWDNRCVQHNPINDYHGFRRRMLRITLAGDKPR</sequence>
<evidence type="ECO:0000256" key="4">
    <source>
        <dbReference type="ARBA" id="ARBA00022964"/>
    </source>
</evidence>
<protein>
    <recommendedName>
        <fullName evidence="7">TauD/TfdA-like domain-containing protein</fullName>
    </recommendedName>
</protein>
<dbReference type="OrthoDB" id="10257314at2759"/>
<dbReference type="PANTHER" id="PTHR30468:SF1">
    <property type="entry name" value="ALPHA-KETOGLUTARATE-DEPENDENT SULFONATE DIOXYGENASE"/>
    <property type="match status" value="1"/>
</dbReference>
<gene>
    <name evidence="8" type="ORF">PV05_05400</name>
</gene>
<evidence type="ECO:0000313" key="8">
    <source>
        <dbReference type="EMBL" id="KIW56768.1"/>
    </source>
</evidence>
<feature type="domain" description="TauD/TfdA-like" evidence="7">
    <location>
        <begin position="31"/>
        <end position="295"/>
    </location>
</feature>
<dbReference type="GO" id="GO:0016706">
    <property type="term" value="F:2-oxoglutarate-dependent dioxygenase activity"/>
    <property type="evidence" value="ECO:0007669"/>
    <property type="project" value="TreeGrafter"/>
</dbReference>
<evidence type="ECO:0000256" key="2">
    <source>
        <dbReference type="ARBA" id="ARBA00005896"/>
    </source>
</evidence>
<dbReference type="EMBL" id="KN847319">
    <property type="protein sequence ID" value="KIW56768.1"/>
    <property type="molecule type" value="Genomic_DNA"/>
</dbReference>
<organism evidence="8 9">
    <name type="scientific">Exophiala xenobiotica</name>
    <dbReference type="NCBI Taxonomy" id="348802"/>
    <lineage>
        <taxon>Eukaryota</taxon>
        <taxon>Fungi</taxon>
        <taxon>Dikarya</taxon>
        <taxon>Ascomycota</taxon>
        <taxon>Pezizomycotina</taxon>
        <taxon>Eurotiomycetes</taxon>
        <taxon>Chaetothyriomycetidae</taxon>
        <taxon>Chaetothyriales</taxon>
        <taxon>Herpotrichiellaceae</taxon>
        <taxon>Exophiala</taxon>
    </lineage>
</organism>
<dbReference type="GO" id="GO:0046872">
    <property type="term" value="F:metal ion binding"/>
    <property type="evidence" value="ECO:0007669"/>
    <property type="project" value="UniProtKB-KW"/>
</dbReference>
<evidence type="ECO:0000259" key="7">
    <source>
        <dbReference type="Pfam" id="PF02668"/>
    </source>
</evidence>
<dbReference type="Proteomes" id="UP000054342">
    <property type="component" value="Unassembled WGS sequence"/>
</dbReference>
<evidence type="ECO:0000256" key="6">
    <source>
        <dbReference type="ARBA" id="ARBA00023004"/>
    </source>
</evidence>
<dbReference type="SUPFAM" id="SSF51197">
    <property type="entry name" value="Clavaminate synthase-like"/>
    <property type="match status" value="1"/>
</dbReference>
<name>A0A0D2EMX2_9EURO</name>
<comment type="similarity">
    <text evidence="2">Belongs to the TfdA dioxygenase family.</text>
</comment>
<evidence type="ECO:0000313" key="9">
    <source>
        <dbReference type="Proteomes" id="UP000054342"/>
    </source>
</evidence>
<reference evidence="8 9" key="1">
    <citation type="submission" date="2015-01" db="EMBL/GenBank/DDBJ databases">
        <title>The Genome Sequence of Exophiala xenobiotica CBS118157.</title>
        <authorList>
            <consortium name="The Broad Institute Genomics Platform"/>
            <person name="Cuomo C."/>
            <person name="de Hoog S."/>
            <person name="Gorbushina A."/>
            <person name="Stielow B."/>
            <person name="Teixiera M."/>
            <person name="Abouelleil A."/>
            <person name="Chapman S.B."/>
            <person name="Priest M."/>
            <person name="Young S.K."/>
            <person name="Wortman J."/>
            <person name="Nusbaum C."/>
            <person name="Birren B."/>
        </authorList>
    </citation>
    <scope>NUCLEOTIDE SEQUENCE [LARGE SCALE GENOMIC DNA]</scope>
    <source>
        <strain evidence="8 9">CBS 118157</strain>
    </source>
</reference>
<proteinExistence type="inferred from homology"/>
<dbReference type="Gene3D" id="3.60.130.10">
    <property type="entry name" value="Clavaminate synthase-like"/>
    <property type="match status" value="1"/>
</dbReference>
<evidence type="ECO:0000256" key="5">
    <source>
        <dbReference type="ARBA" id="ARBA00023002"/>
    </source>
</evidence>
<accession>A0A0D2EMX2</accession>
<keyword evidence="5" id="KW-0560">Oxidoreductase</keyword>